<gene>
    <name evidence="8" type="primary">pcnB</name>
    <name evidence="8" type="ORF">CR513_00747</name>
</gene>
<organism evidence="8 9">
    <name type="scientific">Mucuna pruriens</name>
    <name type="common">Velvet bean</name>
    <name type="synonym">Dolichos pruriens</name>
    <dbReference type="NCBI Taxonomy" id="157652"/>
    <lineage>
        <taxon>Eukaryota</taxon>
        <taxon>Viridiplantae</taxon>
        <taxon>Streptophyta</taxon>
        <taxon>Embryophyta</taxon>
        <taxon>Tracheophyta</taxon>
        <taxon>Spermatophyta</taxon>
        <taxon>Magnoliopsida</taxon>
        <taxon>eudicotyledons</taxon>
        <taxon>Gunneridae</taxon>
        <taxon>Pentapetalae</taxon>
        <taxon>rosids</taxon>
        <taxon>fabids</taxon>
        <taxon>Fabales</taxon>
        <taxon>Fabaceae</taxon>
        <taxon>Papilionoideae</taxon>
        <taxon>50 kb inversion clade</taxon>
        <taxon>NPAAA clade</taxon>
        <taxon>indigoferoid/millettioid clade</taxon>
        <taxon>Phaseoleae</taxon>
        <taxon>Mucuna</taxon>
    </lineage>
</organism>
<feature type="region of interest" description="Disordered" evidence="5">
    <location>
        <begin position="742"/>
        <end position="764"/>
    </location>
</feature>
<keyword evidence="3" id="KW-0547">Nucleotide-binding</keyword>
<evidence type="ECO:0000259" key="7">
    <source>
        <dbReference type="Pfam" id="PF12627"/>
    </source>
</evidence>
<dbReference type="GO" id="GO:0000166">
    <property type="term" value="F:nucleotide binding"/>
    <property type="evidence" value="ECO:0007669"/>
    <property type="project" value="UniProtKB-KW"/>
</dbReference>
<feature type="non-terminal residue" evidence="8">
    <location>
        <position position="1"/>
    </location>
</feature>
<reference evidence="8" key="1">
    <citation type="submission" date="2018-05" db="EMBL/GenBank/DDBJ databases">
        <title>Draft genome of Mucuna pruriens seed.</title>
        <authorList>
            <person name="Nnadi N.E."/>
            <person name="Vos R."/>
            <person name="Hasami M.H."/>
            <person name="Devisetty U.K."/>
            <person name="Aguiy J.C."/>
        </authorList>
    </citation>
    <scope>NUCLEOTIDE SEQUENCE [LARGE SCALE GENOMIC DNA]</scope>
    <source>
        <strain evidence="8">JCA_2017</strain>
    </source>
</reference>
<dbReference type="GO" id="GO:0016779">
    <property type="term" value="F:nucleotidyltransferase activity"/>
    <property type="evidence" value="ECO:0007669"/>
    <property type="project" value="InterPro"/>
</dbReference>
<dbReference type="Gene3D" id="3.30.460.10">
    <property type="entry name" value="Beta Polymerase, domain 2"/>
    <property type="match status" value="1"/>
</dbReference>
<comment type="caution">
    <text evidence="8">The sequence shown here is derived from an EMBL/GenBank/DDBJ whole genome shotgun (WGS) entry which is preliminary data.</text>
</comment>
<proteinExistence type="inferred from homology"/>
<dbReference type="STRING" id="157652.A0A371IGY2"/>
<dbReference type="CDD" id="cd05398">
    <property type="entry name" value="NT_ClassII-CCAase"/>
    <property type="match status" value="1"/>
</dbReference>
<evidence type="ECO:0000256" key="4">
    <source>
        <dbReference type="RuleBase" id="RU003953"/>
    </source>
</evidence>
<dbReference type="PANTHER" id="PTHR43051:SF1">
    <property type="entry name" value="POLYNUCLEOTIDE ADENYLYLTRANSFERASE FAMILY PROTEIN"/>
    <property type="match status" value="1"/>
</dbReference>
<accession>A0A371IGY2</accession>
<sequence>MSVSLVMNHNKRGVLTRLKTLYNSQSFHSPAPKRPAQDRSSPKKDSDYSICRGRVGVSKWKTLDAKELGVTSSMITYPSQFVLKLLRSKGFESYLVGGCVRDLLLNRTPKDFDVITTAELMEVRKLFRRSVRAEVVGRRFPVCLVHIKGSVVEVTSFDTVARTSKGKEAFLYSLLPTSSNKKDLFRCKNSLCRDFTINSLFYDPFANKIYDYTDGMADLRSLKLETVIPAQLSFKEDPGRILRGFRIAARLGLSISRETEAAIWTYHSLVKDLDKVPQLKFYEGVIMAILLLIPVVHGLCRNVSLNKIMIELNYMLSYGAAEPSLRLLWKFKLLEFLLPVHAAYLDEQASKEDAQASNMLMLHVIDLVIALYGEIGLLAFHLALVNGPQDALVVWAFASVLYHGQWKEGVKFAKERAKMSVNFTPELRTSSIYKSDKEIAKAVTKLASLVMQSIPALVERNSLLQSMSRYRSFPRSGMVFVSRKAGKLASAIFKMLVNDDELYKSERRKNSKINYDMLGKGHLSETGFVLGKIVLETMNSGIVGDREDSEAGQCHLKTEGTEEIGQSQLSDIVNHQLAAMNGEEQLLSIPNSECRQGKNKKRKLVENGCIAKKKMGSGNHELFEKFEYKENKEEHQKLVKLSQKVDLPTRKDSYPKKKNYHRKQLINNRKKITNADKSTSDQARHMKMDEHNTSTPSQSTVSENHQVIANNYNIDVDAKTTNESDLKKKKMRLSLIEIFKVKERQKAHKNKQSKPPPPVSSNDE</sequence>
<dbReference type="EMBL" id="QJKJ01000109">
    <property type="protein sequence ID" value="RDY14224.1"/>
    <property type="molecule type" value="Genomic_DNA"/>
</dbReference>
<dbReference type="InterPro" id="IPR052191">
    <property type="entry name" value="tRNA_ntf/polyA_polymerase_I"/>
</dbReference>
<dbReference type="Pfam" id="PF12627">
    <property type="entry name" value="PolyA_pol_RNAbd"/>
    <property type="match status" value="1"/>
</dbReference>
<evidence type="ECO:0000259" key="6">
    <source>
        <dbReference type="Pfam" id="PF01743"/>
    </source>
</evidence>
<feature type="compositionally biased region" description="Pro residues" evidence="5">
    <location>
        <begin position="754"/>
        <end position="764"/>
    </location>
</feature>
<dbReference type="Gene3D" id="1.10.3090.10">
    <property type="entry name" value="cca-adding enzyme, domain 2"/>
    <property type="match status" value="1"/>
</dbReference>
<dbReference type="Proteomes" id="UP000257109">
    <property type="component" value="Unassembled WGS sequence"/>
</dbReference>
<evidence type="ECO:0000256" key="1">
    <source>
        <dbReference type="ARBA" id="ARBA00007265"/>
    </source>
</evidence>
<feature type="domain" description="tRNA nucleotidyltransferase/poly(A) polymerase RNA and SrmB- binding" evidence="7">
    <location>
        <begin position="299"/>
        <end position="344"/>
    </location>
</feature>
<feature type="region of interest" description="Disordered" evidence="5">
    <location>
        <begin position="670"/>
        <end position="701"/>
    </location>
</feature>
<feature type="compositionally biased region" description="Basic and acidic residues" evidence="5">
    <location>
        <begin position="35"/>
        <end position="47"/>
    </location>
</feature>
<dbReference type="InterPro" id="IPR043519">
    <property type="entry name" value="NT_sf"/>
</dbReference>
<feature type="domain" description="Poly A polymerase head" evidence="6">
    <location>
        <begin position="94"/>
        <end position="223"/>
    </location>
</feature>
<dbReference type="GO" id="GO:0003723">
    <property type="term" value="F:RNA binding"/>
    <property type="evidence" value="ECO:0007669"/>
    <property type="project" value="UniProtKB-KW"/>
</dbReference>
<keyword evidence="2 4" id="KW-0808">Transferase</keyword>
<dbReference type="OrthoDB" id="445712at2759"/>
<dbReference type="InterPro" id="IPR032828">
    <property type="entry name" value="PolyA_RNA-bd"/>
</dbReference>
<dbReference type="PANTHER" id="PTHR43051">
    <property type="entry name" value="POLYNUCLEOTIDE ADENYLYLTRANSFERASE FAMILY PROTEIN"/>
    <property type="match status" value="1"/>
</dbReference>
<dbReference type="Pfam" id="PF01743">
    <property type="entry name" value="PolyA_pol"/>
    <property type="match status" value="1"/>
</dbReference>
<dbReference type="AlphaFoldDB" id="A0A371IGY2"/>
<evidence type="ECO:0000313" key="9">
    <source>
        <dbReference type="Proteomes" id="UP000257109"/>
    </source>
</evidence>
<dbReference type="InterPro" id="IPR002646">
    <property type="entry name" value="PolA_pol_head_dom"/>
</dbReference>
<feature type="region of interest" description="Disordered" evidence="5">
    <location>
        <begin position="25"/>
        <end position="48"/>
    </location>
</feature>
<keyword evidence="9" id="KW-1185">Reference proteome</keyword>
<evidence type="ECO:0000256" key="3">
    <source>
        <dbReference type="ARBA" id="ARBA00022741"/>
    </source>
</evidence>
<keyword evidence="4" id="KW-0694">RNA-binding</keyword>
<name>A0A371IGY2_MUCPR</name>
<dbReference type="SUPFAM" id="SSF81301">
    <property type="entry name" value="Nucleotidyltransferase"/>
    <property type="match status" value="1"/>
</dbReference>
<protein>
    <submittedName>
        <fullName evidence="8">PcnB</fullName>
    </submittedName>
</protein>
<comment type="similarity">
    <text evidence="1 4">Belongs to the tRNA nucleotidyltransferase/poly(A) polymerase family.</text>
</comment>
<evidence type="ECO:0000256" key="5">
    <source>
        <dbReference type="SAM" id="MobiDB-lite"/>
    </source>
</evidence>
<evidence type="ECO:0000313" key="8">
    <source>
        <dbReference type="EMBL" id="RDY14224.1"/>
    </source>
</evidence>
<dbReference type="GO" id="GO:0001680">
    <property type="term" value="P:tRNA 3'-terminal CCA addition"/>
    <property type="evidence" value="ECO:0007669"/>
    <property type="project" value="UniProtKB-ARBA"/>
</dbReference>
<evidence type="ECO:0000256" key="2">
    <source>
        <dbReference type="ARBA" id="ARBA00022679"/>
    </source>
</evidence>
<dbReference type="SUPFAM" id="SSF81891">
    <property type="entry name" value="Poly A polymerase C-terminal region-like"/>
    <property type="match status" value="2"/>
</dbReference>
<feature type="compositionally biased region" description="Basic and acidic residues" evidence="5">
    <location>
        <begin position="678"/>
        <end position="692"/>
    </location>
</feature>